<proteinExistence type="predicted"/>
<evidence type="ECO:0000313" key="2">
    <source>
        <dbReference type="Proteomes" id="UP000028525"/>
    </source>
</evidence>
<dbReference type="EMBL" id="JPME01000018">
    <property type="protein sequence ID" value="KEZ89334.1"/>
    <property type="molecule type" value="Genomic_DNA"/>
</dbReference>
<dbReference type="AlphaFoldDB" id="A0A084JK50"/>
<keyword evidence="2" id="KW-1185">Reference proteome</keyword>
<evidence type="ECO:0000313" key="1">
    <source>
        <dbReference type="EMBL" id="KEZ89334.1"/>
    </source>
</evidence>
<organism evidence="1 2">
    <name type="scientific">Lacrimispora celerecrescens</name>
    <dbReference type="NCBI Taxonomy" id="29354"/>
    <lineage>
        <taxon>Bacteria</taxon>
        <taxon>Bacillati</taxon>
        <taxon>Bacillota</taxon>
        <taxon>Clostridia</taxon>
        <taxon>Lachnospirales</taxon>
        <taxon>Lachnospiraceae</taxon>
        <taxon>Lacrimispora</taxon>
    </lineage>
</organism>
<gene>
    <name evidence="1" type="ORF">IO98_15260</name>
</gene>
<comment type="caution">
    <text evidence="1">The sequence shown here is derived from an EMBL/GenBank/DDBJ whole genome shotgun (WGS) entry which is preliminary data.</text>
</comment>
<reference evidence="1 2" key="1">
    <citation type="submission" date="2014-07" db="EMBL/GenBank/DDBJ databases">
        <title>Draft genome of Clostridium celerecrescens 152B isolated from sediments associated with methane hydrate from Krishna Godavari basin.</title>
        <authorList>
            <person name="Honkalas V.S."/>
            <person name="Dabir A.P."/>
            <person name="Arora P."/>
            <person name="Dhakephalkar P.K."/>
        </authorList>
    </citation>
    <scope>NUCLEOTIDE SEQUENCE [LARGE SCALE GENOMIC DNA]</scope>
    <source>
        <strain evidence="1 2">152B</strain>
    </source>
</reference>
<protein>
    <submittedName>
        <fullName evidence="1">Uncharacterized protein</fullName>
    </submittedName>
</protein>
<dbReference type="OrthoDB" id="1912088at2"/>
<name>A0A084JK50_9FIRM</name>
<dbReference type="RefSeq" id="WP_038282449.1">
    <property type="nucleotide sequence ID" value="NZ_JPME01000018.1"/>
</dbReference>
<sequence length="95" mass="11121">MNINWKQDPRLRNMNPQKLSMLTEFAKRVESTPKDQLVPTLLNLNAEASRKGIQFSNEETDLLITIMSANMTPNERKRMDTLRMLSQNLMKRNTK</sequence>
<accession>A0A084JK50</accession>
<dbReference type="Proteomes" id="UP000028525">
    <property type="component" value="Unassembled WGS sequence"/>
</dbReference>